<evidence type="ECO:0000259" key="3">
    <source>
        <dbReference type="Pfam" id="PF02371"/>
    </source>
</evidence>
<evidence type="ECO:0000313" key="6">
    <source>
        <dbReference type="Proteomes" id="UP000183050"/>
    </source>
</evidence>
<evidence type="ECO:0000313" key="4">
    <source>
        <dbReference type="EMBL" id="API50686.1"/>
    </source>
</evidence>
<accession>A0A1L3Z4V0</accession>
<dbReference type="InterPro" id="IPR002525">
    <property type="entry name" value="Transp_IS110-like_N"/>
</dbReference>
<feature type="domain" description="Transposase IS116/IS110/IS902 C-terminal" evidence="3">
    <location>
        <begin position="197"/>
        <end position="275"/>
    </location>
</feature>
<dbReference type="EMBL" id="CP018228">
    <property type="protein sequence ID" value="API50686.1"/>
    <property type="molecule type" value="Genomic_DNA"/>
</dbReference>
<dbReference type="Proteomes" id="UP000183050">
    <property type="component" value="Chromosome"/>
</dbReference>
<organism evidence="4 6">
    <name type="scientific">Rhizobium leguminosarum</name>
    <dbReference type="NCBI Taxonomy" id="384"/>
    <lineage>
        <taxon>Bacteria</taxon>
        <taxon>Pseudomonadati</taxon>
        <taxon>Pseudomonadota</taxon>
        <taxon>Alphaproteobacteria</taxon>
        <taxon>Hyphomicrobiales</taxon>
        <taxon>Rhizobiaceae</taxon>
        <taxon>Rhizobium/Agrobacterium group</taxon>
        <taxon>Rhizobium</taxon>
    </lineage>
</organism>
<dbReference type="PANTHER" id="PTHR33055:SF13">
    <property type="entry name" value="TRANSPOSASE"/>
    <property type="match status" value="1"/>
</dbReference>
<name>A0A1L3Z4V0_RHILE</name>
<dbReference type="EMBL" id="CP018228">
    <property type="protein sequence ID" value="API51242.1"/>
    <property type="molecule type" value="Genomic_DNA"/>
</dbReference>
<evidence type="ECO:0000313" key="5">
    <source>
        <dbReference type="EMBL" id="API51242.1"/>
    </source>
</evidence>
<dbReference type="PANTHER" id="PTHR33055">
    <property type="entry name" value="TRANSPOSASE FOR INSERTION SEQUENCE ELEMENT IS1111A"/>
    <property type="match status" value="1"/>
</dbReference>
<dbReference type="Pfam" id="PF02371">
    <property type="entry name" value="Transposase_20"/>
    <property type="match status" value="1"/>
</dbReference>
<dbReference type="InterPro" id="IPR047650">
    <property type="entry name" value="Transpos_IS110"/>
</dbReference>
<protein>
    <submittedName>
        <fullName evidence="4">IS110 family transposase</fullName>
    </submittedName>
</protein>
<keyword evidence="1" id="KW-0175">Coiled coil</keyword>
<dbReference type="GO" id="GO:0004803">
    <property type="term" value="F:transposase activity"/>
    <property type="evidence" value="ECO:0007669"/>
    <property type="project" value="InterPro"/>
</dbReference>
<reference evidence="4 6" key="1">
    <citation type="submission" date="2016-11" db="EMBL/GenBank/DDBJ databases">
        <title>Rhizobium leguminosarum bv. viciae strain Vaf12 isolated from Vavilovia formosa root nodules from Russia, Dagestan.</title>
        <authorList>
            <person name="Kimeklis A."/>
        </authorList>
    </citation>
    <scope>NUCLEOTIDE SEQUENCE [LARGE SCALE GENOMIC DNA]</scope>
    <source>
        <strain evidence="4 6">Vaf-108</strain>
    </source>
</reference>
<dbReference type="NCBIfam" id="NF033542">
    <property type="entry name" value="transpos_IS110"/>
    <property type="match status" value="1"/>
</dbReference>
<dbReference type="GO" id="GO:0006313">
    <property type="term" value="P:DNA transposition"/>
    <property type="evidence" value="ECO:0007669"/>
    <property type="project" value="InterPro"/>
</dbReference>
<dbReference type="AlphaFoldDB" id="A0A1L3Z4V0"/>
<evidence type="ECO:0000256" key="1">
    <source>
        <dbReference type="SAM" id="Coils"/>
    </source>
</evidence>
<feature type="domain" description="Transposase IS110-like N-terminal" evidence="2">
    <location>
        <begin position="13"/>
        <end position="154"/>
    </location>
</feature>
<dbReference type="RefSeq" id="WP_072637611.1">
    <property type="nucleotide sequence ID" value="NZ_CP018228.1"/>
</dbReference>
<dbReference type="Pfam" id="PF01548">
    <property type="entry name" value="DEDD_Tnp_IS110"/>
    <property type="match status" value="1"/>
</dbReference>
<dbReference type="InterPro" id="IPR003346">
    <property type="entry name" value="Transposase_20"/>
</dbReference>
<proteinExistence type="predicted"/>
<feature type="coiled-coil region" evidence="1">
    <location>
        <begin position="161"/>
        <end position="188"/>
    </location>
</feature>
<evidence type="ECO:0000259" key="2">
    <source>
        <dbReference type="Pfam" id="PF01548"/>
    </source>
</evidence>
<gene>
    <name evidence="4" type="ORF">BMW22_02680</name>
    <name evidence="5" type="ORF">BMW22_06010</name>
</gene>
<sequence length="323" mass="35299">MRTESAEIQSILGLDVSRDTVTLCDGRTRHTVTVANEADALRAALQPYQGTTTLAVCEATGGYEDILLGVLLELAIPAHRADPAKVKAYIASFGKRAKNDPIDARWLSRYGCDRATTLPRWQPADPTQQKLELLVARRLDLVAMRVQEQNRLKAPRSRLIADNIRDHLAELERHIEALNAEIDTLIGESRDLALRAQQLRSVPGVGPVLAPLLLAVIPELGTLNRRQVASLAGVAPHPKDSGKANWHRSTTGGRRQIRPALFIAALAACRGDNPLAVAYKALLKAAKPKRVALTAIMRKIITIANARVRDAVRHQNEIGQINA</sequence>
<dbReference type="GO" id="GO:0003677">
    <property type="term" value="F:DNA binding"/>
    <property type="evidence" value="ECO:0007669"/>
    <property type="project" value="InterPro"/>
</dbReference>